<evidence type="ECO:0000256" key="13">
    <source>
        <dbReference type="ARBA" id="ARBA00023136"/>
    </source>
</evidence>
<comment type="caution">
    <text evidence="23">The sequence shown here is derived from an EMBL/GenBank/DDBJ whole genome shotgun (WGS) entry which is preliminary data.</text>
</comment>
<dbReference type="SUPFAM" id="SSF57850">
    <property type="entry name" value="RING/U-box"/>
    <property type="match status" value="1"/>
</dbReference>
<organism evidence="23 24">
    <name type="scientific">Purpureocillium lavendulum</name>
    <dbReference type="NCBI Taxonomy" id="1247861"/>
    <lineage>
        <taxon>Eukaryota</taxon>
        <taxon>Fungi</taxon>
        <taxon>Dikarya</taxon>
        <taxon>Ascomycota</taxon>
        <taxon>Pezizomycotina</taxon>
        <taxon>Sordariomycetes</taxon>
        <taxon>Hypocreomycetidae</taxon>
        <taxon>Hypocreales</taxon>
        <taxon>Ophiocordycipitaceae</taxon>
        <taxon>Purpureocillium</taxon>
    </lineage>
</organism>
<dbReference type="Pfam" id="PF11145">
    <property type="entry name" value="DUF2921"/>
    <property type="match status" value="1"/>
</dbReference>
<dbReference type="Proteomes" id="UP001163105">
    <property type="component" value="Unassembled WGS sequence"/>
</dbReference>
<feature type="region of interest" description="Disordered" evidence="20">
    <location>
        <begin position="522"/>
        <end position="578"/>
    </location>
</feature>
<evidence type="ECO:0000256" key="14">
    <source>
        <dbReference type="ARBA" id="ARBA00056116"/>
    </source>
</evidence>
<feature type="transmembrane region" description="Helical" evidence="21">
    <location>
        <begin position="427"/>
        <end position="445"/>
    </location>
</feature>
<dbReference type="InterPro" id="IPR024766">
    <property type="entry name" value="Znf_RING_H2"/>
</dbReference>
<dbReference type="SMART" id="SM00184">
    <property type="entry name" value="RING"/>
    <property type="match status" value="1"/>
</dbReference>
<dbReference type="GO" id="GO:0043161">
    <property type="term" value="P:proteasome-mediated ubiquitin-dependent protein catabolic process"/>
    <property type="evidence" value="ECO:0007669"/>
    <property type="project" value="TreeGrafter"/>
</dbReference>
<comment type="function">
    <text evidence="14">Catalytic component of the DSC E3 ubiquitin ligase complex which is required for the srbA transcriptional activator proteolytic cleavage to release the soluble transcription factor from the membrane in low oxygen or sterol conditions. Required for growth during hypoxia and triazole drug susceptibility, as well as for virulence in a murine model of invasive pulmonary aspergillosis (IPA).</text>
</comment>
<feature type="compositionally biased region" description="Low complexity" evidence="20">
    <location>
        <begin position="531"/>
        <end position="544"/>
    </location>
</feature>
<dbReference type="FunFam" id="3.30.40.10:FF:000626">
    <property type="entry name" value="Transmembrane ubiquitin ligase 1"/>
    <property type="match status" value="1"/>
</dbReference>
<keyword evidence="11" id="KW-0862">Zinc</keyword>
<proteinExistence type="predicted"/>
<comment type="pathway">
    <text evidence="3">Protein modification; protein ubiquitination.</text>
</comment>
<evidence type="ECO:0000256" key="1">
    <source>
        <dbReference type="ARBA" id="ARBA00000900"/>
    </source>
</evidence>
<evidence type="ECO:0000256" key="17">
    <source>
        <dbReference type="ARBA" id="ARBA00077885"/>
    </source>
</evidence>
<feature type="transmembrane region" description="Helical" evidence="21">
    <location>
        <begin position="714"/>
        <end position="733"/>
    </location>
</feature>
<evidence type="ECO:0000256" key="6">
    <source>
        <dbReference type="ARBA" id="ARBA00022692"/>
    </source>
</evidence>
<evidence type="ECO:0000256" key="10">
    <source>
        <dbReference type="ARBA" id="ARBA00022786"/>
    </source>
</evidence>
<comment type="subunit">
    <text evidence="15">Component of the DSC E3 ubiquitin ligase complex composed of dscA, dscB, dscC and dscD.</text>
</comment>
<evidence type="ECO:0000256" key="4">
    <source>
        <dbReference type="ARBA" id="ARBA00012483"/>
    </source>
</evidence>
<reference evidence="23" key="1">
    <citation type="submission" date="2023-01" db="EMBL/GenBank/DDBJ databases">
        <title>The growth and conidiation of Purpureocillium lavendulum are regulated by nitrogen source and histone H3K14 acetylation.</title>
        <authorList>
            <person name="Tang P."/>
            <person name="Han J."/>
            <person name="Zhang C."/>
            <person name="Tang P."/>
            <person name="Qi F."/>
            <person name="Zhang K."/>
            <person name="Liang L."/>
        </authorList>
    </citation>
    <scope>NUCLEOTIDE SEQUENCE</scope>
    <source>
        <strain evidence="23">YMF1.00683</strain>
    </source>
</reference>
<evidence type="ECO:0000256" key="2">
    <source>
        <dbReference type="ARBA" id="ARBA00004127"/>
    </source>
</evidence>
<dbReference type="GO" id="GO:0012505">
    <property type="term" value="C:endomembrane system"/>
    <property type="evidence" value="ECO:0007669"/>
    <property type="project" value="UniProtKB-SubCell"/>
</dbReference>
<keyword evidence="6 21" id="KW-0812">Transmembrane</keyword>
<evidence type="ECO:0000256" key="3">
    <source>
        <dbReference type="ARBA" id="ARBA00004906"/>
    </source>
</evidence>
<dbReference type="PANTHER" id="PTHR22763:SF162">
    <property type="entry name" value="TRANSMEMBRANE E3 UBIQUITIN-PROTEIN LIGASE 1"/>
    <property type="match status" value="1"/>
</dbReference>
<dbReference type="GO" id="GO:0044695">
    <property type="term" value="C:Dsc E3 ubiquitin ligase complex"/>
    <property type="evidence" value="ECO:0007669"/>
    <property type="project" value="TreeGrafter"/>
</dbReference>
<keyword evidence="9 19" id="KW-0863">Zinc-finger</keyword>
<dbReference type="EMBL" id="JAQHRD010000008">
    <property type="protein sequence ID" value="KAJ6438560.1"/>
    <property type="molecule type" value="Genomic_DNA"/>
</dbReference>
<feature type="transmembrane region" description="Helical" evidence="21">
    <location>
        <begin position="652"/>
        <end position="669"/>
    </location>
</feature>
<keyword evidence="10" id="KW-0833">Ubl conjugation pathway</keyword>
<keyword evidence="7" id="KW-0479">Metal-binding</keyword>
<keyword evidence="5" id="KW-0808">Transferase</keyword>
<dbReference type="InterPro" id="IPR001841">
    <property type="entry name" value="Znf_RING"/>
</dbReference>
<dbReference type="GO" id="GO:0008270">
    <property type="term" value="F:zinc ion binding"/>
    <property type="evidence" value="ECO:0007669"/>
    <property type="project" value="UniProtKB-KW"/>
</dbReference>
<evidence type="ECO:0000259" key="22">
    <source>
        <dbReference type="PROSITE" id="PS50089"/>
    </source>
</evidence>
<dbReference type="Pfam" id="PF12678">
    <property type="entry name" value="zf-rbx1"/>
    <property type="match status" value="1"/>
</dbReference>
<evidence type="ECO:0000256" key="9">
    <source>
        <dbReference type="ARBA" id="ARBA00022771"/>
    </source>
</evidence>
<evidence type="ECO:0000256" key="19">
    <source>
        <dbReference type="PROSITE-ProRule" id="PRU00175"/>
    </source>
</evidence>
<keyword evidence="13 21" id="KW-0472">Membrane</keyword>
<evidence type="ECO:0000256" key="18">
    <source>
        <dbReference type="ARBA" id="ARBA00082128"/>
    </source>
</evidence>
<dbReference type="PROSITE" id="PS50089">
    <property type="entry name" value="ZF_RING_2"/>
    <property type="match status" value="1"/>
</dbReference>
<keyword evidence="12 21" id="KW-1133">Transmembrane helix</keyword>
<feature type="transmembrane region" description="Helical" evidence="21">
    <location>
        <begin position="624"/>
        <end position="646"/>
    </location>
</feature>
<evidence type="ECO:0000256" key="12">
    <source>
        <dbReference type="ARBA" id="ARBA00022989"/>
    </source>
</evidence>
<dbReference type="Gene3D" id="3.30.40.10">
    <property type="entry name" value="Zinc/RING finger domain, C3HC4 (zinc finger)"/>
    <property type="match status" value="1"/>
</dbReference>
<evidence type="ECO:0000256" key="15">
    <source>
        <dbReference type="ARBA" id="ARBA00063126"/>
    </source>
</evidence>
<comment type="catalytic activity">
    <reaction evidence="1">
        <text>S-ubiquitinyl-[E2 ubiquitin-conjugating enzyme]-L-cysteine + [acceptor protein]-L-lysine = [E2 ubiquitin-conjugating enzyme]-L-cysteine + N(6)-ubiquitinyl-[acceptor protein]-L-lysine.</text>
        <dbReference type="EC" id="2.3.2.27"/>
    </reaction>
</comment>
<feature type="transmembrane region" description="Helical" evidence="21">
    <location>
        <begin position="491"/>
        <end position="513"/>
    </location>
</feature>
<accession>A0AB34FI14</accession>
<keyword evidence="24" id="KW-1185">Reference proteome</keyword>
<evidence type="ECO:0000256" key="7">
    <source>
        <dbReference type="ARBA" id="ARBA00022723"/>
    </source>
</evidence>
<name>A0AB34FI14_9HYPO</name>
<evidence type="ECO:0000256" key="11">
    <source>
        <dbReference type="ARBA" id="ARBA00022833"/>
    </source>
</evidence>
<feature type="transmembrane region" description="Helical" evidence="21">
    <location>
        <begin position="466"/>
        <end position="485"/>
    </location>
</feature>
<protein>
    <recommendedName>
        <fullName evidence="16">DSC E3 ubiquitin ligase complex subunit A</fullName>
        <ecNumber evidence="4">2.3.2.27</ecNumber>
    </recommendedName>
    <alternativeName>
        <fullName evidence="17">Defective for SREBP cleavage protein A</fullName>
    </alternativeName>
    <alternativeName>
        <fullName evidence="18">RING-type E3 ubiquitin transferase dscA</fullName>
    </alternativeName>
</protein>
<evidence type="ECO:0000256" key="5">
    <source>
        <dbReference type="ARBA" id="ARBA00022679"/>
    </source>
</evidence>
<dbReference type="GO" id="GO:0061630">
    <property type="term" value="F:ubiquitin protein ligase activity"/>
    <property type="evidence" value="ECO:0007669"/>
    <property type="project" value="UniProtKB-EC"/>
</dbReference>
<dbReference type="InterPro" id="IPR013083">
    <property type="entry name" value="Znf_RING/FYVE/PHD"/>
</dbReference>
<feature type="domain" description="RING-type" evidence="22">
    <location>
        <begin position="812"/>
        <end position="870"/>
    </location>
</feature>
<evidence type="ECO:0000256" key="20">
    <source>
        <dbReference type="SAM" id="MobiDB-lite"/>
    </source>
</evidence>
<dbReference type="EC" id="2.3.2.27" evidence="4"/>
<evidence type="ECO:0000313" key="24">
    <source>
        <dbReference type="Proteomes" id="UP001163105"/>
    </source>
</evidence>
<evidence type="ECO:0000256" key="21">
    <source>
        <dbReference type="SAM" id="Phobius"/>
    </source>
</evidence>
<comment type="subcellular location">
    <subcellularLocation>
        <location evidence="2">Endomembrane system</location>
        <topology evidence="2">Multi-pass membrane protein</topology>
    </subcellularLocation>
</comment>
<dbReference type="AlphaFoldDB" id="A0AB34FI14"/>
<evidence type="ECO:0000256" key="8">
    <source>
        <dbReference type="ARBA" id="ARBA00022729"/>
    </source>
</evidence>
<evidence type="ECO:0000256" key="16">
    <source>
        <dbReference type="ARBA" id="ARBA00071072"/>
    </source>
</evidence>
<sequence length="876" mass="96801">MTRIDDGDIGIDNDNAAMPQSQHQAAGLLLLLFLLWNLFPEGEYQNQSLALSELASKRLERYQDALDVLNQTRWGDFRPRPDAVPAAADDDDDGAYSYVNLTGFREQDGFAWEDLALFREKGLRLSRHAIPPVGGQQLWDTARGEPVWANASGTLHGDWVRKPGSVPRTYDSYNLSQSVPGMDWIGDRADWARNITGDQGRMMLRLEGNRTVQTYDEVAEDSIPLSGGAIRHVRGYATIEDTTGSGLNWEMRLWGLQWPRQGVVLMTTTSEKFEGIFGLPHLAPSADFFQSAQMMLKRKLARVVRRKRRNLYVDQSMPWNSDVDNALYTAFPSPHCEFVLYGQVHPPLQQDAGVETEHAEGIIRAIESELQRPLGAPIHSVPKLQMSAVIYSPDCGFFLESKGPPDFPPGESDHLVGMKTEVHTHQVKTWMLVYALVVFAQVGLLKDQMQESFTPSTMGRVSFWTVSAMVIVDGMTFTAAATWVSSAMATFLPTLALMFASFLSMTIGGSFLAKIHEVQLPERTRRRDQQRQTSSGSTTGTTSSVPSAPITPNPTGSLLPGPVTAPRSSRLPPDQGPIIIPSDQDISAEIAEAASAVPRPNMVAANATTTPSLPRPQAQTFQAIIGRFILFSLFVSFLAISSVTWYSRPRALLLNACAFAYLSLWLPQICRNTLRNCRRALSWRFVLGQSVLRLLPFAYFWVKHDNFLYARTDRRAFALLCAWVWLQICVLAAQDILGPRFGVPAGWTPDAWDYHPVLREDNVEAGGLPIGLVADDNAAPAAAATGAAVRGSGSEKRGSVSGPAGGTRAIDCAICREVLEVPVLGAGEEEGRVANVFARRLYMVTPCRHIFHTACLEGWMRFRLQCPICREELPPI</sequence>
<keyword evidence="8" id="KW-0732">Signal</keyword>
<dbReference type="InterPro" id="IPR021319">
    <property type="entry name" value="DUF2921"/>
</dbReference>
<gene>
    <name evidence="23" type="primary">TUL1</name>
    <name evidence="23" type="ORF">O9K51_09153</name>
</gene>
<evidence type="ECO:0000313" key="23">
    <source>
        <dbReference type="EMBL" id="KAJ6438560.1"/>
    </source>
</evidence>
<dbReference type="PANTHER" id="PTHR22763">
    <property type="entry name" value="RING ZINC FINGER PROTEIN"/>
    <property type="match status" value="1"/>
</dbReference>
<dbReference type="InterPro" id="IPR050731">
    <property type="entry name" value="HRD1_E3_ubiq-ligases"/>
</dbReference>